<feature type="transmembrane region" description="Helical" evidence="5">
    <location>
        <begin position="69"/>
        <end position="88"/>
    </location>
</feature>
<reference evidence="6 7" key="1">
    <citation type="journal article" date="2016" name="Nat. Commun.">
        <title>Thousands of microbial genomes shed light on interconnected biogeochemical processes in an aquifer system.</title>
        <authorList>
            <person name="Anantharaman K."/>
            <person name="Brown C.T."/>
            <person name="Hug L.A."/>
            <person name="Sharon I."/>
            <person name="Castelle C.J."/>
            <person name="Probst A.J."/>
            <person name="Thomas B.C."/>
            <person name="Singh A."/>
            <person name="Wilkins M.J."/>
            <person name="Karaoz U."/>
            <person name="Brodie E.L."/>
            <person name="Williams K.H."/>
            <person name="Hubbard S.S."/>
            <person name="Banfield J.F."/>
        </authorList>
    </citation>
    <scope>NUCLEOTIDE SEQUENCE [LARGE SCALE GENOMIC DNA]</scope>
</reference>
<dbReference type="AlphaFoldDB" id="A0A1G2QG29"/>
<evidence type="ECO:0000256" key="4">
    <source>
        <dbReference type="ARBA" id="ARBA00023136"/>
    </source>
</evidence>
<evidence type="ECO:0000256" key="2">
    <source>
        <dbReference type="ARBA" id="ARBA00022692"/>
    </source>
</evidence>
<keyword evidence="4 5" id="KW-0472">Membrane</keyword>
<dbReference type="PANTHER" id="PTHR16950">
    <property type="entry name" value="ZINC TRANSPORTER SLC39A7 HISTIDINE-RICH MEMBRANE PROTEIN KE4"/>
    <property type="match status" value="1"/>
</dbReference>
<dbReference type="PANTHER" id="PTHR16950:SF16">
    <property type="entry name" value="ZINC TRANSPORTER ZIP13"/>
    <property type="match status" value="1"/>
</dbReference>
<evidence type="ECO:0000256" key="3">
    <source>
        <dbReference type="ARBA" id="ARBA00022989"/>
    </source>
</evidence>
<dbReference type="GO" id="GO:0016020">
    <property type="term" value="C:membrane"/>
    <property type="evidence" value="ECO:0007669"/>
    <property type="project" value="UniProtKB-SubCell"/>
</dbReference>
<dbReference type="Pfam" id="PF02535">
    <property type="entry name" value="Zip"/>
    <property type="match status" value="2"/>
</dbReference>
<dbReference type="InterPro" id="IPR003689">
    <property type="entry name" value="ZIP"/>
</dbReference>
<sequence length="257" mass="27047">MTSPWLLAIGSVAIVSLISLIGIFTLLLRRQILSKAVFVLVALSVGALFGDVFIHVLPEVYESGLSPQAMALWVIGGMLIFFVLEKFFRWSHHHPAGPEAEALDHLESTQEPLGYLNLAADGVHNLIDGIAIGIAYLVSPPVGVATTLAVILHEIPQEIGDFGVLLHAGFSVKKALLLNLLSALLAVVGVVTALVIGNQLEGATPYILALAAGGFIYIAGSDLVPELHKSVGAKTAMIQLGAIVVGVSLMLLLTLLE</sequence>
<feature type="transmembrane region" description="Helical" evidence="5">
    <location>
        <begin position="37"/>
        <end position="57"/>
    </location>
</feature>
<proteinExistence type="predicted"/>
<feature type="transmembrane region" description="Helical" evidence="5">
    <location>
        <begin position="176"/>
        <end position="197"/>
    </location>
</feature>
<dbReference type="EMBL" id="MHTK01000006">
    <property type="protein sequence ID" value="OHA59575.1"/>
    <property type="molecule type" value="Genomic_DNA"/>
</dbReference>
<comment type="subcellular location">
    <subcellularLocation>
        <location evidence="1">Membrane</location>
        <topology evidence="1">Multi-pass membrane protein</topology>
    </subcellularLocation>
</comment>
<organism evidence="6 7">
    <name type="scientific">Candidatus Vogelbacteria bacterium RIFOXYD1_FULL_46_19</name>
    <dbReference type="NCBI Taxonomy" id="1802439"/>
    <lineage>
        <taxon>Bacteria</taxon>
        <taxon>Candidatus Vogeliibacteriota</taxon>
    </lineage>
</organism>
<dbReference type="Proteomes" id="UP000177838">
    <property type="component" value="Unassembled WGS sequence"/>
</dbReference>
<gene>
    <name evidence="6" type="ORF">A2589_01795</name>
</gene>
<dbReference type="GO" id="GO:0005385">
    <property type="term" value="F:zinc ion transmembrane transporter activity"/>
    <property type="evidence" value="ECO:0007669"/>
    <property type="project" value="TreeGrafter"/>
</dbReference>
<evidence type="ECO:0000256" key="1">
    <source>
        <dbReference type="ARBA" id="ARBA00004141"/>
    </source>
</evidence>
<evidence type="ECO:0000313" key="7">
    <source>
        <dbReference type="Proteomes" id="UP000177838"/>
    </source>
</evidence>
<accession>A0A1G2QG29</accession>
<comment type="caution">
    <text evidence="6">The sequence shown here is derived from an EMBL/GenBank/DDBJ whole genome shotgun (WGS) entry which is preliminary data.</text>
</comment>
<evidence type="ECO:0008006" key="8">
    <source>
        <dbReference type="Google" id="ProtNLM"/>
    </source>
</evidence>
<name>A0A1G2QG29_9BACT</name>
<feature type="transmembrane region" description="Helical" evidence="5">
    <location>
        <begin position="236"/>
        <end position="256"/>
    </location>
</feature>
<dbReference type="GO" id="GO:0006882">
    <property type="term" value="P:intracellular zinc ion homeostasis"/>
    <property type="evidence" value="ECO:0007669"/>
    <property type="project" value="TreeGrafter"/>
</dbReference>
<feature type="transmembrane region" description="Helical" evidence="5">
    <location>
        <begin position="6"/>
        <end position="28"/>
    </location>
</feature>
<keyword evidence="2 5" id="KW-0812">Transmembrane</keyword>
<dbReference type="STRING" id="1802439.A2589_01795"/>
<evidence type="ECO:0000313" key="6">
    <source>
        <dbReference type="EMBL" id="OHA59575.1"/>
    </source>
</evidence>
<feature type="transmembrane region" description="Helical" evidence="5">
    <location>
        <begin position="203"/>
        <end position="224"/>
    </location>
</feature>
<evidence type="ECO:0000256" key="5">
    <source>
        <dbReference type="SAM" id="Phobius"/>
    </source>
</evidence>
<keyword evidence="3 5" id="KW-1133">Transmembrane helix</keyword>
<protein>
    <recommendedName>
        <fullName evidence="8">ZIP family metal transporter</fullName>
    </recommendedName>
</protein>